<organism evidence="3 4">
    <name type="scientific">Nocardioides perillae</name>
    <dbReference type="NCBI Taxonomy" id="1119534"/>
    <lineage>
        <taxon>Bacteria</taxon>
        <taxon>Bacillati</taxon>
        <taxon>Actinomycetota</taxon>
        <taxon>Actinomycetes</taxon>
        <taxon>Propionibacteriales</taxon>
        <taxon>Nocardioidaceae</taxon>
        <taxon>Nocardioides</taxon>
    </lineage>
</organism>
<accession>A0A7Y9RUS5</accession>
<dbReference type="Pfam" id="PF00092">
    <property type="entry name" value="VWA"/>
    <property type="match status" value="1"/>
</dbReference>
<evidence type="ECO:0000259" key="2">
    <source>
        <dbReference type="PROSITE" id="PS50234"/>
    </source>
</evidence>
<protein>
    <submittedName>
        <fullName evidence="3">Ca-activated chloride channel family protein</fullName>
    </submittedName>
</protein>
<reference evidence="3 4" key="1">
    <citation type="submission" date="2020-07" db="EMBL/GenBank/DDBJ databases">
        <title>Sequencing the genomes of 1000 actinobacteria strains.</title>
        <authorList>
            <person name="Klenk H.-P."/>
        </authorList>
    </citation>
    <scope>NUCLEOTIDE SEQUENCE [LARGE SCALE GENOMIC DNA]</scope>
    <source>
        <strain evidence="3 4">DSM 24552</strain>
    </source>
</reference>
<dbReference type="PROSITE" id="PS50234">
    <property type="entry name" value="VWFA"/>
    <property type="match status" value="1"/>
</dbReference>
<dbReference type="EMBL" id="JACCAC010000001">
    <property type="protein sequence ID" value="NYG54962.1"/>
    <property type="molecule type" value="Genomic_DNA"/>
</dbReference>
<feature type="domain" description="VWFA" evidence="2">
    <location>
        <begin position="40"/>
        <end position="236"/>
    </location>
</feature>
<evidence type="ECO:0000313" key="3">
    <source>
        <dbReference type="EMBL" id="NYG54962.1"/>
    </source>
</evidence>
<dbReference type="AlphaFoldDB" id="A0A7Y9RUS5"/>
<dbReference type="PANTHER" id="PTHR10579">
    <property type="entry name" value="CALCIUM-ACTIVATED CHLORIDE CHANNEL REGULATOR"/>
    <property type="match status" value="1"/>
</dbReference>
<dbReference type="PANTHER" id="PTHR10579:SF43">
    <property type="entry name" value="ZINC FINGER (C3HC4-TYPE RING FINGER) FAMILY PROTEIN"/>
    <property type="match status" value="1"/>
</dbReference>
<gene>
    <name evidence="3" type="ORF">BJ989_001266</name>
</gene>
<dbReference type="InterPro" id="IPR036465">
    <property type="entry name" value="vWFA_dom_sf"/>
</dbReference>
<comment type="caution">
    <text evidence="3">The sequence shown here is derived from an EMBL/GenBank/DDBJ whole genome shotgun (WGS) entry which is preliminary data.</text>
</comment>
<dbReference type="RefSeq" id="WP_179517489.1">
    <property type="nucleotide sequence ID" value="NZ_JACCAC010000001.1"/>
</dbReference>
<dbReference type="InterPro" id="IPR051266">
    <property type="entry name" value="CLCR"/>
</dbReference>
<dbReference type="SUPFAM" id="SSF53300">
    <property type="entry name" value="vWA-like"/>
    <property type="match status" value="1"/>
</dbReference>
<evidence type="ECO:0000256" key="1">
    <source>
        <dbReference type="SAM" id="MobiDB-lite"/>
    </source>
</evidence>
<name>A0A7Y9RUS5_9ACTN</name>
<proteinExistence type="predicted"/>
<dbReference type="Proteomes" id="UP000544110">
    <property type="component" value="Unassembled WGS sequence"/>
</dbReference>
<keyword evidence="4" id="KW-1185">Reference proteome</keyword>
<dbReference type="Gene3D" id="3.40.50.410">
    <property type="entry name" value="von Willebrand factor, type A domain"/>
    <property type="match status" value="1"/>
</dbReference>
<sequence length="443" mass="47152">MKLDAHLGVDVVAHEADDTVDVLLHLEAPTAHTVDRAPSTLQVVLDRSGSMAGRPLDGAKRALVALVERLEPTDNLGLVVFDDTAEVVVPAGPLTDKAGVLDRIRAVRPGGTTDLSAGYVRALREVKRVFAEPWDVLFPDGDDPQATTGRAGATVLIISDGHVNAGLRDVDRFADLARAAYADRVTTTTLGYGEGYDETLLSALARGGSGNHVFAADPDAAGAAIAQEVDGLLEKVALAASLTVRFAPEVAMLRLFNDLPAQQVGDGAVMVELGDLWSGEARKLLLRLHVPAMPALGLAQVASLDLQWVELPGLVEHTVSLPISVNVVPGDEAAQRVPDPTVRSEVLFQEAQEAKRKASEAFERGDLDVGRTYLGETELLLDGAAGLLDGAGKAELDAERADVRRMQQLSTEAPPTHVSKLTRASYHQQNRKRGRRRESDGGQ</sequence>
<dbReference type="SMART" id="SM00327">
    <property type="entry name" value="VWA"/>
    <property type="match status" value="1"/>
</dbReference>
<feature type="region of interest" description="Disordered" evidence="1">
    <location>
        <begin position="407"/>
        <end position="443"/>
    </location>
</feature>
<evidence type="ECO:0000313" key="4">
    <source>
        <dbReference type="Proteomes" id="UP000544110"/>
    </source>
</evidence>
<dbReference type="InterPro" id="IPR002035">
    <property type="entry name" value="VWF_A"/>
</dbReference>